<name>A0A6G0QVL3_9STRA</name>
<evidence type="ECO:0000313" key="3">
    <source>
        <dbReference type="EMBL" id="KAE9304901.1"/>
    </source>
</evidence>
<dbReference type="InterPro" id="IPR005162">
    <property type="entry name" value="Retrotrans_gag_dom"/>
</dbReference>
<dbReference type="Proteomes" id="UP000486351">
    <property type="component" value="Unassembled WGS sequence"/>
</dbReference>
<dbReference type="EMBL" id="QXFY01002003">
    <property type="protein sequence ID" value="KAE9304901.1"/>
    <property type="molecule type" value="Genomic_DNA"/>
</dbReference>
<evidence type="ECO:0000313" key="4">
    <source>
        <dbReference type="Proteomes" id="UP000486351"/>
    </source>
</evidence>
<protein>
    <recommendedName>
        <fullName evidence="2">Retrotransposon gag domain-containing protein</fullName>
    </recommendedName>
</protein>
<dbReference type="AlphaFoldDB" id="A0A6G0QVL3"/>
<proteinExistence type="predicted"/>
<evidence type="ECO:0000256" key="1">
    <source>
        <dbReference type="SAM" id="MobiDB-lite"/>
    </source>
</evidence>
<gene>
    <name evidence="3" type="ORF">PF008_g21859</name>
</gene>
<comment type="caution">
    <text evidence="3">The sequence shown here is derived from an EMBL/GenBank/DDBJ whole genome shotgun (WGS) entry which is preliminary data.</text>
</comment>
<organism evidence="3 4">
    <name type="scientific">Phytophthora fragariae</name>
    <dbReference type="NCBI Taxonomy" id="53985"/>
    <lineage>
        <taxon>Eukaryota</taxon>
        <taxon>Sar</taxon>
        <taxon>Stramenopiles</taxon>
        <taxon>Oomycota</taxon>
        <taxon>Peronosporomycetes</taxon>
        <taxon>Peronosporales</taxon>
        <taxon>Peronosporaceae</taxon>
        <taxon>Phytophthora</taxon>
    </lineage>
</organism>
<dbReference type="Pfam" id="PF03732">
    <property type="entry name" value="Retrotrans_gag"/>
    <property type="match status" value="1"/>
</dbReference>
<reference evidence="3 4" key="1">
    <citation type="submission" date="2018-09" db="EMBL/GenBank/DDBJ databases">
        <title>Genomic investigation of the strawberry pathogen Phytophthora fragariae indicates pathogenicity is determined by transcriptional variation in three key races.</title>
        <authorList>
            <person name="Adams T.M."/>
            <person name="Armitage A.D."/>
            <person name="Sobczyk M.K."/>
            <person name="Bates H.J."/>
            <person name="Dunwell J.M."/>
            <person name="Nellist C.F."/>
            <person name="Harrison R.J."/>
        </authorList>
    </citation>
    <scope>NUCLEOTIDE SEQUENCE [LARGE SCALE GENOMIC DNA]</scope>
    <source>
        <strain evidence="3 4">NOV-77</strain>
    </source>
</reference>
<feature type="region of interest" description="Disordered" evidence="1">
    <location>
        <begin position="242"/>
        <end position="266"/>
    </location>
</feature>
<feature type="domain" description="Retrotransposon gag" evidence="2">
    <location>
        <begin position="70"/>
        <end position="165"/>
    </location>
</feature>
<accession>A0A6G0QVL3</accession>
<sequence length="266" mass="29166">MRAEAESAAQASATNTASFAVHPTTTKPVKMSVPTFDGKASDSLVFWVREIEIALSAGQIYDARAQVAFALSNLGGRARARAWAVARETATPGYFTSWSFMEKELRSTFLLANVAYRHRSSILRCKQGKRSLQDYVMELHNLEATIAGSPLSEDVKVTVFMDGVRTGPVRTELFRRQPKTFNEAVHIAMLEDHCVRSPQGHTPHVEASEGPTPMEISLGRVGTSSEDATGEWSLFRLSPTWSIPSKLPHQPMEGATRQDVRGSSGS</sequence>
<evidence type="ECO:0000259" key="2">
    <source>
        <dbReference type="Pfam" id="PF03732"/>
    </source>
</evidence>